<feature type="signal peptide" evidence="3">
    <location>
        <begin position="1"/>
        <end position="19"/>
    </location>
</feature>
<comment type="caution">
    <text evidence="4">The sequence shown here is derived from an EMBL/GenBank/DDBJ whole genome shotgun (WGS) entry which is preliminary data.</text>
</comment>
<dbReference type="AlphaFoldDB" id="A0AAD5ULB2"/>
<evidence type="ECO:0000256" key="2">
    <source>
        <dbReference type="SAM" id="Phobius"/>
    </source>
</evidence>
<proteinExistence type="predicted"/>
<keyword evidence="2" id="KW-0472">Membrane</keyword>
<feature type="region of interest" description="Disordered" evidence="1">
    <location>
        <begin position="66"/>
        <end position="136"/>
    </location>
</feature>
<reference evidence="4" key="1">
    <citation type="submission" date="2020-05" db="EMBL/GenBank/DDBJ databases">
        <title>Phylogenomic resolution of chytrid fungi.</title>
        <authorList>
            <person name="Stajich J.E."/>
            <person name="Amses K."/>
            <person name="Simmons R."/>
            <person name="Seto K."/>
            <person name="Myers J."/>
            <person name="Bonds A."/>
            <person name="Quandt C.A."/>
            <person name="Barry K."/>
            <person name="Liu P."/>
            <person name="Grigoriev I."/>
            <person name="Longcore J.E."/>
            <person name="James T.Y."/>
        </authorList>
    </citation>
    <scope>NUCLEOTIDE SEQUENCE</scope>
    <source>
        <strain evidence="4">PLAUS21</strain>
    </source>
</reference>
<keyword evidence="2" id="KW-0812">Transmembrane</keyword>
<evidence type="ECO:0000256" key="3">
    <source>
        <dbReference type="SAM" id="SignalP"/>
    </source>
</evidence>
<protein>
    <submittedName>
        <fullName evidence="4">Uncharacterized protein</fullName>
    </submittedName>
</protein>
<evidence type="ECO:0000256" key="1">
    <source>
        <dbReference type="SAM" id="MobiDB-lite"/>
    </source>
</evidence>
<dbReference type="Proteomes" id="UP001210925">
    <property type="component" value="Unassembled WGS sequence"/>
</dbReference>
<keyword evidence="5" id="KW-1185">Reference proteome</keyword>
<accession>A0AAD5ULB2</accession>
<organism evidence="4 5">
    <name type="scientific">Boothiomyces macroporosus</name>
    <dbReference type="NCBI Taxonomy" id="261099"/>
    <lineage>
        <taxon>Eukaryota</taxon>
        <taxon>Fungi</taxon>
        <taxon>Fungi incertae sedis</taxon>
        <taxon>Chytridiomycota</taxon>
        <taxon>Chytridiomycota incertae sedis</taxon>
        <taxon>Chytridiomycetes</taxon>
        <taxon>Rhizophydiales</taxon>
        <taxon>Terramycetaceae</taxon>
        <taxon>Boothiomyces</taxon>
    </lineage>
</organism>
<gene>
    <name evidence="4" type="ORF">HK103_005925</name>
</gene>
<sequence>MRFYLFVISVLCQNSTVTSSTFSVPTTIENNRTTLAETTTPTTIQVVPTTTARQSKPAPPVIIRTTAPPQIATKQKSPTTTVSISPTASSTTVFTASQTTDNATPSPTTLDTKSTNSPTESHTPFSSPTKEDNSPDALSTGGIIVLVLAFLVLAAIVAGFLYMKHKELKREISKQDILSPNSASILPTYSSSSDESLKPSYPTSRPESLVYMANVSQQFEQESHPALNPFRTQKNIVYKDKSDTQIEPSQRFSSMFDDTSSIYSLPDQSSNPYLNPKTENPFDDQFDSNIVSMMSGGQVSKLEAIPEESEDLFYKEFYSQYYTARRNSSLRRRSISTVQDNPVMPKYLSRNSLDLE</sequence>
<keyword evidence="3" id="KW-0732">Signal</keyword>
<dbReference type="EMBL" id="JADGKB010000006">
    <property type="protein sequence ID" value="KAJ3261317.1"/>
    <property type="molecule type" value="Genomic_DNA"/>
</dbReference>
<name>A0AAD5ULB2_9FUNG</name>
<evidence type="ECO:0000313" key="5">
    <source>
        <dbReference type="Proteomes" id="UP001210925"/>
    </source>
</evidence>
<evidence type="ECO:0000313" key="4">
    <source>
        <dbReference type="EMBL" id="KAJ3261317.1"/>
    </source>
</evidence>
<feature type="transmembrane region" description="Helical" evidence="2">
    <location>
        <begin position="143"/>
        <end position="163"/>
    </location>
</feature>
<feature type="compositionally biased region" description="Polar residues" evidence="1">
    <location>
        <begin position="72"/>
        <end position="128"/>
    </location>
</feature>
<keyword evidence="2" id="KW-1133">Transmembrane helix</keyword>
<feature type="chain" id="PRO_5042244805" evidence="3">
    <location>
        <begin position="20"/>
        <end position="356"/>
    </location>
</feature>